<dbReference type="GO" id="GO:0006508">
    <property type="term" value="P:proteolysis"/>
    <property type="evidence" value="ECO:0007669"/>
    <property type="project" value="InterPro"/>
</dbReference>
<protein>
    <recommendedName>
        <fullName evidence="1">Peptidase metallopeptidase domain-containing protein</fullName>
    </recommendedName>
</protein>
<dbReference type="EMBL" id="JAELUQ010000011">
    <property type="protein sequence ID" value="KAG7406521.1"/>
    <property type="molecule type" value="Genomic_DNA"/>
</dbReference>
<name>A0A8J5U014_FUSOX</name>
<evidence type="ECO:0000313" key="2">
    <source>
        <dbReference type="EMBL" id="KAG7406521.1"/>
    </source>
</evidence>
<dbReference type="GO" id="GO:0008270">
    <property type="term" value="F:zinc ion binding"/>
    <property type="evidence" value="ECO:0007669"/>
    <property type="project" value="InterPro"/>
</dbReference>
<reference evidence="2" key="1">
    <citation type="submission" date="2021-04" db="EMBL/GenBank/DDBJ databases">
        <title>First draft genome resource for Brassicaceae pathogens Fusarium oxysporum f. sp. raphani and Fusarium oxysporum f. sp. rapae.</title>
        <authorList>
            <person name="Asai S."/>
        </authorList>
    </citation>
    <scope>NUCLEOTIDE SEQUENCE</scope>
    <source>
        <strain evidence="2">Tf1208</strain>
    </source>
</reference>
<sequence>MATNQLSRDTAQSHQTRRAAAVEIIQENFTQANVKVLDPQEALKGYEAGDNNLDSDIKDDYNCVTEPPFDPSSAASILVGLFREFPRWKPGSTINFATYADGYTEPDTEPGDAKFAALRLWEAAKDWNKLNLGVKFEWVGKLDEATFVLQYGGDNGTVLASAFFPNSQPLNTLFVYKLALQSTEKYRGMLKNIFLHELGHVLGLRHEFALDPDRFEGGAVVYGSRNENSVMSYKFPPELQDSDITDVKSYYKAPIIKDYIPG</sequence>
<feature type="domain" description="Peptidase metallopeptidase" evidence="1">
    <location>
        <begin position="84"/>
        <end position="253"/>
    </location>
</feature>
<comment type="caution">
    <text evidence="2">The sequence shown here is derived from an EMBL/GenBank/DDBJ whole genome shotgun (WGS) entry which is preliminary data.</text>
</comment>
<dbReference type="SMART" id="SM00235">
    <property type="entry name" value="ZnMc"/>
    <property type="match status" value="1"/>
</dbReference>
<dbReference type="AlphaFoldDB" id="A0A8J5U014"/>
<evidence type="ECO:0000313" key="3">
    <source>
        <dbReference type="Proteomes" id="UP000694050"/>
    </source>
</evidence>
<proteinExistence type="predicted"/>
<dbReference type="Proteomes" id="UP000694050">
    <property type="component" value="Unassembled WGS sequence"/>
</dbReference>
<evidence type="ECO:0000259" key="1">
    <source>
        <dbReference type="SMART" id="SM00235"/>
    </source>
</evidence>
<accession>A0A8J5U014</accession>
<dbReference type="GO" id="GO:0008237">
    <property type="term" value="F:metallopeptidase activity"/>
    <property type="evidence" value="ECO:0007669"/>
    <property type="project" value="InterPro"/>
</dbReference>
<organism evidence="2 3">
    <name type="scientific">Fusarium oxysporum f. sp. rapae</name>
    <dbReference type="NCBI Taxonomy" id="485398"/>
    <lineage>
        <taxon>Eukaryota</taxon>
        <taxon>Fungi</taxon>
        <taxon>Dikarya</taxon>
        <taxon>Ascomycota</taxon>
        <taxon>Pezizomycotina</taxon>
        <taxon>Sordariomycetes</taxon>
        <taxon>Hypocreomycetidae</taxon>
        <taxon>Hypocreales</taxon>
        <taxon>Nectriaceae</taxon>
        <taxon>Fusarium</taxon>
        <taxon>Fusarium oxysporum species complex</taxon>
    </lineage>
</organism>
<dbReference type="InterPro" id="IPR006026">
    <property type="entry name" value="Peptidase_Metallo"/>
</dbReference>
<gene>
    <name evidence="2" type="ORF">Forpe1208_v014423</name>
</gene>